<evidence type="ECO:0000313" key="15">
    <source>
        <dbReference type="EMBL" id="CAL4130538.1"/>
    </source>
</evidence>
<dbReference type="InterPro" id="IPR000447">
    <property type="entry name" value="G3P_DH_FAD-dep"/>
</dbReference>
<evidence type="ECO:0000256" key="1">
    <source>
        <dbReference type="ARBA" id="ARBA00001974"/>
    </source>
</evidence>
<evidence type="ECO:0000313" key="16">
    <source>
        <dbReference type="Proteomes" id="UP001497623"/>
    </source>
</evidence>
<dbReference type="GO" id="GO:0004368">
    <property type="term" value="F:glycerol-3-phosphate dehydrogenase (quinone) activity"/>
    <property type="evidence" value="ECO:0007669"/>
    <property type="project" value="UniProtKB-EC"/>
</dbReference>
<comment type="subcellular location">
    <subcellularLocation>
        <location evidence="2">Mitochondrion</location>
    </subcellularLocation>
</comment>
<dbReference type="Pfam" id="PF16901">
    <property type="entry name" value="DAO_C"/>
    <property type="match status" value="1"/>
</dbReference>
<evidence type="ECO:0000256" key="6">
    <source>
        <dbReference type="ARBA" id="ARBA00022630"/>
    </source>
</evidence>
<dbReference type="InterPro" id="IPR038299">
    <property type="entry name" value="DAO_C_sf"/>
</dbReference>
<evidence type="ECO:0000256" key="8">
    <source>
        <dbReference type="ARBA" id="ARBA00022737"/>
    </source>
</evidence>
<feature type="domain" description="EF-hand" evidence="14">
    <location>
        <begin position="249"/>
        <end position="284"/>
    </location>
</feature>
<evidence type="ECO:0000259" key="14">
    <source>
        <dbReference type="PROSITE" id="PS50222"/>
    </source>
</evidence>
<dbReference type="Proteomes" id="UP001497623">
    <property type="component" value="Unassembled WGS sequence"/>
</dbReference>
<comment type="caution">
    <text evidence="15">The sequence shown here is derived from an EMBL/GenBank/DDBJ whole genome shotgun (WGS) entry which is preliminary data.</text>
</comment>
<gene>
    <name evidence="15" type="ORF">MNOR_LOCUS26594</name>
</gene>
<dbReference type="Gene3D" id="3.50.50.60">
    <property type="entry name" value="FAD/NAD(P)-binding domain"/>
    <property type="match status" value="1"/>
</dbReference>
<evidence type="ECO:0000256" key="11">
    <source>
        <dbReference type="ARBA" id="ARBA00022946"/>
    </source>
</evidence>
<evidence type="ECO:0000256" key="7">
    <source>
        <dbReference type="ARBA" id="ARBA00022723"/>
    </source>
</evidence>
<dbReference type="InterPro" id="IPR036188">
    <property type="entry name" value="FAD/NAD-bd_sf"/>
</dbReference>
<dbReference type="Gene3D" id="1.10.8.870">
    <property type="entry name" value="Alpha-glycerophosphate oxidase, cap domain"/>
    <property type="match status" value="1"/>
</dbReference>
<evidence type="ECO:0000256" key="3">
    <source>
        <dbReference type="ARBA" id="ARBA00004745"/>
    </source>
</evidence>
<comment type="cofactor">
    <cofactor evidence="1">
        <name>FAD</name>
        <dbReference type="ChEBI" id="CHEBI:57692"/>
    </cofactor>
</comment>
<dbReference type="InterPro" id="IPR031656">
    <property type="entry name" value="DAO_C"/>
</dbReference>
<comment type="pathway">
    <text evidence="3">Polyol metabolism; glycerol degradation.</text>
</comment>
<evidence type="ECO:0000256" key="2">
    <source>
        <dbReference type="ARBA" id="ARBA00004173"/>
    </source>
</evidence>
<dbReference type="PROSITE" id="PS50222">
    <property type="entry name" value="EF_HAND_2"/>
    <property type="match status" value="2"/>
</dbReference>
<feature type="domain" description="EF-hand" evidence="14">
    <location>
        <begin position="213"/>
        <end position="248"/>
    </location>
</feature>
<sequence length="316" mass="35521">MARNHIIHTSPTGLVTIAGGKWTTYRSMALETVATKQSRQYISACGLEPVHKESQTDGLVLEGGHTWTPTMFIRLVQDFGLESEVAKHLAHTYGDRAFSVAKLASMTGKKVTVGRRLHSEFPYIDAEVRYACREYAGNAVDIIARRLRLAFLNAQACEEALPTIVEIMGEELKWSEEEKKLQYQNAIKFLQTEMGQNVNRVSRETIPIHLTKNEIADYVNRFNSLDTDKKGYISLNDLRRSLKNEGERVSLDQLHSILNDVDVHKCGQVQFPDFIQMMAAIKSGSISHSRFAQLAERAEEDLHSKKISVERSGGGV</sequence>
<keyword evidence="6" id="KW-0285">Flavoprotein</keyword>
<keyword evidence="8" id="KW-0677">Repeat</keyword>
<protein>
    <recommendedName>
        <fullName evidence="5">glycerol-3-phosphate dehydrogenase</fullName>
        <ecNumber evidence="5">1.1.5.3</ecNumber>
    </recommendedName>
</protein>
<comment type="similarity">
    <text evidence="4">Belongs to the FAD-dependent glycerol-3-phosphate dehydrogenase family.</text>
</comment>
<dbReference type="PANTHER" id="PTHR11985">
    <property type="entry name" value="GLYCEROL-3-PHOSPHATE DEHYDROGENASE"/>
    <property type="match status" value="1"/>
</dbReference>
<evidence type="ECO:0000256" key="5">
    <source>
        <dbReference type="ARBA" id="ARBA00013029"/>
    </source>
</evidence>
<dbReference type="GO" id="GO:0005509">
    <property type="term" value="F:calcium ion binding"/>
    <property type="evidence" value="ECO:0007669"/>
    <property type="project" value="InterPro"/>
</dbReference>
<keyword evidence="12" id="KW-0560">Oxidoreductase</keyword>
<dbReference type="InterPro" id="IPR011992">
    <property type="entry name" value="EF-hand-dom_pair"/>
</dbReference>
<accession>A0AAV2RPQ2</accession>
<keyword evidence="10" id="KW-0106">Calcium</keyword>
<evidence type="ECO:0000256" key="9">
    <source>
        <dbReference type="ARBA" id="ARBA00022827"/>
    </source>
</evidence>
<keyword evidence="13" id="KW-0496">Mitochondrion</keyword>
<keyword evidence="7" id="KW-0479">Metal-binding</keyword>
<dbReference type="PROSITE" id="PS00978">
    <property type="entry name" value="FAD_G3PDH_2"/>
    <property type="match status" value="1"/>
</dbReference>
<dbReference type="SUPFAM" id="SSF47473">
    <property type="entry name" value="EF-hand"/>
    <property type="match status" value="1"/>
</dbReference>
<evidence type="ECO:0000256" key="12">
    <source>
        <dbReference type="ARBA" id="ARBA00023002"/>
    </source>
</evidence>
<feature type="non-terminal residue" evidence="15">
    <location>
        <position position="316"/>
    </location>
</feature>
<dbReference type="InterPro" id="IPR002048">
    <property type="entry name" value="EF_hand_dom"/>
</dbReference>
<name>A0AAV2RPQ2_MEGNR</name>
<reference evidence="15 16" key="1">
    <citation type="submission" date="2024-05" db="EMBL/GenBank/DDBJ databases">
        <authorList>
            <person name="Wallberg A."/>
        </authorList>
    </citation>
    <scope>NUCLEOTIDE SEQUENCE [LARGE SCALE GENOMIC DNA]</scope>
</reference>
<organism evidence="15 16">
    <name type="scientific">Meganyctiphanes norvegica</name>
    <name type="common">Northern krill</name>
    <name type="synonym">Thysanopoda norvegica</name>
    <dbReference type="NCBI Taxonomy" id="48144"/>
    <lineage>
        <taxon>Eukaryota</taxon>
        <taxon>Metazoa</taxon>
        <taxon>Ecdysozoa</taxon>
        <taxon>Arthropoda</taxon>
        <taxon>Crustacea</taxon>
        <taxon>Multicrustacea</taxon>
        <taxon>Malacostraca</taxon>
        <taxon>Eumalacostraca</taxon>
        <taxon>Eucarida</taxon>
        <taxon>Euphausiacea</taxon>
        <taxon>Euphausiidae</taxon>
        <taxon>Meganyctiphanes</taxon>
    </lineage>
</organism>
<dbReference type="PANTHER" id="PTHR11985:SF15">
    <property type="entry name" value="GLYCEROL-3-PHOSPHATE DEHYDROGENASE, MITOCHONDRIAL"/>
    <property type="match status" value="1"/>
</dbReference>
<proteinExistence type="inferred from homology"/>
<keyword evidence="9" id="KW-0274">FAD</keyword>
<dbReference type="EC" id="1.1.5.3" evidence="5"/>
<dbReference type="GO" id="GO:0005739">
    <property type="term" value="C:mitochondrion"/>
    <property type="evidence" value="ECO:0007669"/>
    <property type="project" value="UniProtKB-SubCell"/>
</dbReference>
<dbReference type="AlphaFoldDB" id="A0AAV2RPQ2"/>
<dbReference type="CDD" id="cd00051">
    <property type="entry name" value="EFh"/>
    <property type="match status" value="1"/>
</dbReference>
<dbReference type="FunFam" id="1.10.8.870:FF:000001">
    <property type="entry name" value="Glycerol-3-phosphate dehydrogenase"/>
    <property type="match status" value="1"/>
</dbReference>
<dbReference type="Gene3D" id="1.10.238.10">
    <property type="entry name" value="EF-hand"/>
    <property type="match status" value="1"/>
</dbReference>
<keyword evidence="16" id="KW-1185">Reference proteome</keyword>
<dbReference type="Pfam" id="PF13499">
    <property type="entry name" value="EF-hand_7"/>
    <property type="match status" value="1"/>
</dbReference>
<dbReference type="GO" id="GO:0006072">
    <property type="term" value="P:glycerol-3-phosphate metabolic process"/>
    <property type="evidence" value="ECO:0007669"/>
    <property type="project" value="InterPro"/>
</dbReference>
<evidence type="ECO:0000256" key="13">
    <source>
        <dbReference type="ARBA" id="ARBA00023128"/>
    </source>
</evidence>
<dbReference type="EMBL" id="CAXKWB010026770">
    <property type="protein sequence ID" value="CAL4130538.1"/>
    <property type="molecule type" value="Genomic_DNA"/>
</dbReference>
<evidence type="ECO:0000256" key="4">
    <source>
        <dbReference type="ARBA" id="ARBA00007330"/>
    </source>
</evidence>
<keyword evidence="11" id="KW-0809">Transit peptide</keyword>
<evidence type="ECO:0000256" key="10">
    <source>
        <dbReference type="ARBA" id="ARBA00022837"/>
    </source>
</evidence>